<organism evidence="1 2">
    <name type="scientific">Synchytrium endobioticum</name>
    <dbReference type="NCBI Taxonomy" id="286115"/>
    <lineage>
        <taxon>Eukaryota</taxon>
        <taxon>Fungi</taxon>
        <taxon>Fungi incertae sedis</taxon>
        <taxon>Chytridiomycota</taxon>
        <taxon>Chytridiomycota incertae sedis</taxon>
        <taxon>Chytridiomycetes</taxon>
        <taxon>Synchytriales</taxon>
        <taxon>Synchytriaceae</taxon>
        <taxon>Synchytrium</taxon>
    </lineage>
</organism>
<evidence type="ECO:0000313" key="2">
    <source>
        <dbReference type="Proteomes" id="UP000320475"/>
    </source>
</evidence>
<gene>
    <name evidence="1" type="ORF">SeLEV6574_g08237</name>
</gene>
<proteinExistence type="predicted"/>
<comment type="caution">
    <text evidence="1">The sequence shown here is derived from an EMBL/GenBank/DDBJ whole genome shotgun (WGS) entry which is preliminary data.</text>
</comment>
<feature type="non-terminal residue" evidence="1">
    <location>
        <position position="85"/>
    </location>
</feature>
<protein>
    <submittedName>
        <fullName evidence="1">Uncharacterized protein</fullName>
    </submittedName>
</protein>
<sequence length="85" mass="8947">MAPFGFHLESPAASNSASLRSLSVDPRASLATAPAIRSSPMGRASTTFSAAPSIAEGIKSESEDDPVYAIRSMVSQRWESEAIFS</sequence>
<accession>A0A507C617</accession>
<reference evidence="1 2" key="1">
    <citation type="journal article" date="2019" name="Sci. Rep.">
        <title>Comparative genomics of chytrid fungi reveal insights into the obligate biotrophic and pathogenic lifestyle of Synchytrium endobioticum.</title>
        <authorList>
            <person name="van de Vossenberg B.T.L.H."/>
            <person name="Warris S."/>
            <person name="Nguyen H.D.T."/>
            <person name="van Gent-Pelzer M.P.E."/>
            <person name="Joly D.L."/>
            <person name="van de Geest H.C."/>
            <person name="Bonants P.J.M."/>
            <person name="Smith D.S."/>
            <person name="Levesque C.A."/>
            <person name="van der Lee T.A.J."/>
        </authorList>
    </citation>
    <scope>NUCLEOTIDE SEQUENCE [LARGE SCALE GENOMIC DNA]</scope>
    <source>
        <strain evidence="1 2">LEV6574</strain>
    </source>
</reference>
<name>A0A507C617_9FUNG</name>
<dbReference type="VEuPathDB" id="FungiDB:SeMB42_g06753"/>
<dbReference type="Proteomes" id="UP000320475">
    <property type="component" value="Unassembled WGS sequence"/>
</dbReference>
<dbReference type="AlphaFoldDB" id="A0A507C617"/>
<dbReference type="EMBL" id="QEAM01000794">
    <property type="protein sequence ID" value="TPX34951.1"/>
    <property type="molecule type" value="Genomic_DNA"/>
</dbReference>
<evidence type="ECO:0000313" key="1">
    <source>
        <dbReference type="EMBL" id="TPX34951.1"/>
    </source>
</evidence>